<dbReference type="OrthoDB" id="10051210at2759"/>
<name>A0A2G8K691_STIJA</name>
<sequence>MLVHLFGATSSPSCAGYALRKTVDDNSEAFDNDVKQTVLDNFYVDDCLKSVPTVEEGKRLVDQLCKLLKKGGFRLTKWVSNSKEVLSVLPSSERAASVMDLDLDHLPIERTLGVWWDMETDTFRFKVYQRDVPLTRRGLLSATSSLYDPLGFVSPFVVRAKILLQDICAAGNGWTNQFKKRLSDVGRNGQPNSHADISPGR</sequence>
<comment type="caution">
    <text evidence="1">The sequence shown here is derived from an EMBL/GenBank/DDBJ whole genome shotgun (WGS) entry which is preliminary data.</text>
</comment>
<evidence type="ECO:0000313" key="1">
    <source>
        <dbReference type="EMBL" id="PIK43537.1"/>
    </source>
</evidence>
<dbReference type="AlphaFoldDB" id="A0A2G8K691"/>
<protein>
    <recommendedName>
        <fullName evidence="3">Reverse transcriptase domain-containing protein</fullName>
    </recommendedName>
</protein>
<dbReference type="PANTHER" id="PTHR47331">
    <property type="entry name" value="PHD-TYPE DOMAIN-CONTAINING PROTEIN"/>
    <property type="match status" value="1"/>
</dbReference>
<dbReference type="Proteomes" id="UP000230750">
    <property type="component" value="Unassembled WGS sequence"/>
</dbReference>
<reference evidence="1 2" key="1">
    <citation type="journal article" date="2017" name="PLoS Biol.">
        <title>The sea cucumber genome provides insights into morphological evolution and visceral regeneration.</title>
        <authorList>
            <person name="Zhang X."/>
            <person name="Sun L."/>
            <person name="Yuan J."/>
            <person name="Sun Y."/>
            <person name="Gao Y."/>
            <person name="Zhang L."/>
            <person name="Li S."/>
            <person name="Dai H."/>
            <person name="Hamel J.F."/>
            <person name="Liu C."/>
            <person name="Yu Y."/>
            <person name="Liu S."/>
            <person name="Lin W."/>
            <person name="Guo K."/>
            <person name="Jin S."/>
            <person name="Xu P."/>
            <person name="Storey K.B."/>
            <person name="Huan P."/>
            <person name="Zhang T."/>
            <person name="Zhou Y."/>
            <person name="Zhang J."/>
            <person name="Lin C."/>
            <person name="Li X."/>
            <person name="Xing L."/>
            <person name="Huo D."/>
            <person name="Sun M."/>
            <person name="Wang L."/>
            <person name="Mercier A."/>
            <person name="Li F."/>
            <person name="Yang H."/>
            <person name="Xiang J."/>
        </authorList>
    </citation>
    <scope>NUCLEOTIDE SEQUENCE [LARGE SCALE GENOMIC DNA]</scope>
    <source>
        <strain evidence="1">Shaxun</strain>
        <tissue evidence="1">Muscle</tissue>
    </source>
</reference>
<dbReference type="PANTHER" id="PTHR47331:SF1">
    <property type="entry name" value="GAG-LIKE PROTEIN"/>
    <property type="match status" value="1"/>
</dbReference>
<proteinExistence type="predicted"/>
<evidence type="ECO:0000313" key="2">
    <source>
        <dbReference type="Proteomes" id="UP000230750"/>
    </source>
</evidence>
<keyword evidence="2" id="KW-1185">Reference proteome</keyword>
<dbReference type="STRING" id="307972.A0A2G8K691"/>
<dbReference type="InterPro" id="IPR008042">
    <property type="entry name" value="Retrotrans_Pao"/>
</dbReference>
<gene>
    <name evidence="1" type="ORF">BSL78_19600</name>
</gene>
<dbReference type="Pfam" id="PF05380">
    <property type="entry name" value="Peptidase_A17"/>
    <property type="match status" value="1"/>
</dbReference>
<evidence type="ECO:0008006" key="3">
    <source>
        <dbReference type="Google" id="ProtNLM"/>
    </source>
</evidence>
<accession>A0A2G8K691</accession>
<dbReference type="EMBL" id="MRZV01000842">
    <property type="protein sequence ID" value="PIK43537.1"/>
    <property type="molecule type" value="Genomic_DNA"/>
</dbReference>
<organism evidence="1 2">
    <name type="scientific">Stichopus japonicus</name>
    <name type="common">Sea cucumber</name>
    <dbReference type="NCBI Taxonomy" id="307972"/>
    <lineage>
        <taxon>Eukaryota</taxon>
        <taxon>Metazoa</taxon>
        <taxon>Echinodermata</taxon>
        <taxon>Eleutherozoa</taxon>
        <taxon>Echinozoa</taxon>
        <taxon>Holothuroidea</taxon>
        <taxon>Aspidochirotacea</taxon>
        <taxon>Aspidochirotida</taxon>
        <taxon>Stichopodidae</taxon>
        <taxon>Apostichopus</taxon>
    </lineage>
</organism>